<dbReference type="RefSeq" id="XP_003041191.1">
    <property type="nucleotide sequence ID" value="XM_003041145.1"/>
</dbReference>
<organism evidence="2 3">
    <name type="scientific">Fusarium vanettenii (strain ATCC MYA-4622 / CBS 123669 / FGSC 9596 / NRRL 45880 / 77-13-4)</name>
    <name type="common">Fusarium solani subsp. pisi</name>
    <dbReference type="NCBI Taxonomy" id="660122"/>
    <lineage>
        <taxon>Eukaryota</taxon>
        <taxon>Fungi</taxon>
        <taxon>Dikarya</taxon>
        <taxon>Ascomycota</taxon>
        <taxon>Pezizomycotina</taxon>
        <taxon>Sordariomycetes</taxon>
        <taxon>Hypocreomycetidae</taxon>
        <taxon>Hypocreales</taxon>
        <taxon>Nectriaceae</taxon>
        <taxon>Fusarium</taxon>
        <taxon>Fusarium solani species complex</taxon>
        <taxon>Fusarium vanettenii</taxon>
    </lineage>
</organism>
<dbReference type="KEGG" id="nhe:NECHADRAFT_86221"/>
<dbReference type="HOGENOM" id="CLU_918574_0_0_1"/>
<evidence type="ECO:0000313" key="3">
    <source>
        <dbReference type="Proteomes" id="UP000005206"/>
    </source>
</evidence>
<name>C7ZKP1_FUSV7</name>
<accession>C7ZKP1</accession>
<dbReference type="EMBL" id="GG698940">
    <property type="protein sequence ID" value="EEU35478.1"/>
    <property type="molecule type" value="Genomic_DNA"/>
</dbReference>
<gene>
    <name evidence="2" type="ORF">NECHADRAFT_86221</name>
</gene>
<sequence>MIPGGILPATRKHYWRRVLDRRPNGKRPETPSPPEPDPKRPRTALRDEAATLSGSQENLHDLDNIVQPRNLNPLDQPSCSTYSNGNPEAIRPHLPFHQRDGEDASATLGESISGHNVPSREPLLPQHMLPQPLAFFLSLRARESIARLNEARLSMMIERIQRGQVEGFVFDREELAWTWEGMQDDSQARWDGPVMEGKGVEVTERGQARWYLWSPQVNRGDWFGGRVVAEVVFRVAMDRVLSFVAIVICWLNMDSAFSMGPEAMMGLLQLEALRPNHQRMRMITSERADKGADTDGSQLRDPN</sequence>
<proteinExistence type="predicted"/>
<feature type="region of interest" description="Disordered" evidence="1">
    <location>
        <begin position="20"/>
        <end position="43"/>
    </location>
</feature>
<dbReference type="AlphaFoldDB" id="C7ZKP1"/>
<evidence type="ECO:0000313" key="2">
    <source>
        <dbReference type="EMBL" id="EEU35478.1"/>
    </source>
</evidence>
<dbReference type="GeneID" id="9675721"/>
<dbReference type="OrthoDB" id="10500727at2759"/>
<dbReference type="Proteomes" id="UP000005206">
    <property type="component" value="Chromosome 10"/>
</dbReference>
<dbReference type="VEuPathDB" id="FungiDB:NECHADRAFT_86221"/>
<keyword evidence="3" id="KW-1185">Reference proteome</keyword>
<dbReference type="InParanoid" id="C7ZKP1"/>
<protein>
    <submittedName>
        <fullName evidence="2">Uncharacterized protein</fullName>
    </submittedName>
</protein>
<reference evidence="2 3" key="1">
    <citation type="journal article" date="2009" name="PLoS Genet.">
        <title>The genome of Nectria haematococca: contribution of supernumerary chromosomes to gene expansion.</title>
        <authorList>
            <person name="Coleman J.J."/>
            <person name="Rounsley S.D."/>
            <person name="Rodriguez-Carres M."/>
            <person name="Kuo A."/>
            <person name="Wasmann C.C."/>
            <person name="Grimwood J."/>
            <person name="Schmutz J."/>
            <person name="Taga M."/>
            <person name="White G.J."/>
            <person name="Zhou S."/>
            <person name="Schwartz D.C."/>
            <person name="Freitag M."/>
            <person name="Ma L.J."/>
            <person name="Danchin E.G."/>
            <person name="Henrissat B."/>
            <person name="Coutinho P.M."/>
            <person name="Nelson D.R."/>
            <person name="Straney D."/>
            <person name="Napoli C.A."/>
            <person name="Barker B.M."/>
            <person name="Gribskov M."/>
            <person name="Rep M."/>
            <person name="Kroken S."/>
            <person name="Molnar I."/>
            <person name="Rensing C."/>
            <person name="Kennell J.C."/>
            <person name="Zamora J."/>
            <person name="Farman M.L."/>
            <person name="Selker E.U."/>
            <person name="Salamov A."/>
            <person name="Shapiro H."/>
            <person name="Pangilinan J."/>
            <person name="Lindquist E."/>
            <person name="Lamers C."/>
            <person name="Grigoriev I.V."/>
            <person name="Geiser D.M."/>
            <person name="Covert S.F."/>
            <person name="Temporini E."/>
            <person name="Vanetten H.D."/>
        </authorList>
    </citation>
    <scope>NUCLEOTIDE SEQUENCE [LARGE SCALE GENOMIC DNA]</scope>
    <source>
        <strain evidence="3">ATCC MYA-4622 / CBS 123669 / FGSC 9596 / NRRL 45880 / 77-13-4</strain>
    </source>
</reference>
<evidence type="ECO:0000256" key="1">
    <source>
        <dbReference type="SAM" id="MobiDB-lite"/>
    </source>
</evidence>
<feature type="compositionally biased region" description="Basic and acidic residues" evidence="1">
    <location>
        <begin position="20"/>
        <end position="29"/>
    </location>
</feature>